<evidence type="ECO:0000256" key="2">
    <source>
        <dbReference type="SAM" id="Coils"/>
    </source>
</evidence>
<reference evidence="5" key="2">
    <citation type="submission" date="2025-09" db="UniProtKB">
        <authorList>
            <consortium name="Ensembl"/>
        </authorList>
    </citation>
    <scope>IDENTIFICATION</scope>
</reference>
<keyword evidence="2" id="KW-0175">Coiled coil</keyword>
<feature type="compositionally biased region" description="Pro residues" evidence="3">
    <location>
        <begin position="1"/>
        <end position="12"/>
    </location>
</feature>
<dbReference type="AlphaFoldDB" id="A0A8C5ILP1"/>
<evidence type="ECO:0000313" key="6">
    <source>
        <dbReference type="Proteomes" id="UP000694408"/>
    </source>
</evidence>
<name>A0A8C5ILP1_JUNHY</name>
<feature type="coiled-coil region" evidence="2">
    <location>
        <begin position="246"/>
        <end position="273"/>
    </location>
</feature>
<feature type="domain" description="CHMP7 winged helix" evidence="4">
    <location>
        <begin position="154"/>
        <end position="222"/>
    </location>
</feature>
<keyword evidence="6" id="KW-1185">Reference proteome</keyword>
<accession>A0A8C5ILP1</accession>
<proteinExistence type="inferred from homology"/>
<dbReference type="Proteomes" id="UP000694408">
    <property type="component" value="Unplaced"/>
</dbReference>
<dbReference type="Pfam" id="PF25239">
    <property type="entry name" value="WHD_CHMP7"/>
    <property type="match status" value="1"/>
</dbReference>
<sequence>MCSPGEAPPGPAPAGDLPPEWETDDERMAFLFSAFKQSREVNSTEWDSKMAFWVGLVLARGRRRGAVRTCLRELQNGFERRGSVPLGLGTVLRELLRRGKLQRESDFMASVDSSWISWGVGVFILKPLKWTLSSVLGDSKIPEEEEVLIYVELLQEKAEEVYRLYQSSALSSHPVVALSELRSLCAGLCPDERTFYLLLLQLQKEKRVTILEQNGEKIVKFARGLHAKVSPMNDVDIGVYQLMQSEQLLSQKVESLSQEAEKCKEDARSACRAGKKQLVSGIARAMSWSCPRAADQLGGVYALFYLNFQVFNAYQAGVGALKLSMKDVTVERAENLVDQIQELCDTQDEVAQTLAGVGINGLEMDSEELEQELDSLLQDSSKDSLDLPPVPQKVLSAPISDAELEAELEQLSVSAGDVAQKTPSASSEPKTALGLNL</sequence>
<feature type="region of interest" description="Disordered" evidence="3">
    <location>
        <begin position="1"/>
        <end position="20"/>
    </location>
</feature>
<dbReference type="Pfam" id="PF03357">
    <property type="entry name" value="Snf7"/>
    <property type="match status" value="1"/>
</dbReference>
<evidence type="ECO:0000256" key="1">
    <source>
        <dbReference type="ARBA" id="ARBA00006190"/>
    </source>
</evidence>
<reference evidence="5" key="1">
    <citation type="submission" date="2025-08" db="UniProtKB">
        <authorList>
            <consortium name="Ensembl"/>
        </authorList>
    </citation>
    <scope>IDENTIFICATION</scope>
</reference>
<comment type="similarity">
    <text evidence="1">Belongs to the SNF7 family.</text>
</comment>
<protein>
    <submittedName>
        <fullName evidence="5">Charged multivesicular body protein 7</fullName>
    </submittedName>
</protein>
<evidence type="ECO:0000313" key="5">
    <source>
        <dbReference type="Ensembl" id="ENSJHYP00000006234.1"/>
    </source>
</evidence>
<dbReference type="Pfam" id="PF25880">
    <property type="entry name" value="WHD_CHMP7_1st"/>
    <property type="match status" value="1"/>
</dbReference>
<organism evidence="5 6">
    <name type="scientific">Junco hyemalis</name>
    <name type="common">Dark-eyed junco</name>
    <dbReference type="NCBI Taxonomy" id="40217"/>
    <lineage>
        <taxon>Eukaryota</taxon>
        <taxon>Metazoa</taxon>
        <taxon>Chordata</taxon>
        <taxon>Craniata</taxon>
        <taxon>Vertebrata</taxon>
        <taxon>Euteleostomi</taxon>
        <taxon>Archelosauria</taxon>
        <taxon>Archosauria</taxon>
        <taxon>Dinosauria</taxon>
        <taxon>Saurischia</taxon>
        <taxon>Theropoda</taxon>
        <taxon>Coelurosauria</taxon>
        <taxon>Aves</taxon>
        <taxon>Neognathae</taxon>
        <taxon>Neoaves</taxon>
        <taxon>Telluraves</taxon>
        <taxon>Australaves</taxon>
        <taxon>Passeriformes</taxon>
        <taxon>Passerellidae</taxon>
        <taxon>Junco</taxon>
    </lineage>
</organism>
<evidence type="ECO:0000259" key="4">
    <source>
        <dbReference type="Pfam" id="PF25239"/>
    </source>
</evidence>
<evidence type="ECO:0000256" key="3">
    <source>
        <dbReference type="SAM" id="MobiDB-lite"/>
    </source>
</evidence>
<dbReference type="InterPro" id="IPR005024">
    <property type="entry name" value="Snf7_fam"/>
</dbReference>
<feature type="region of interest" description="Disordered" evidence="3">
    <location>
        <begin position="414"/>
        <end position="437"/>
    </location>
</feature>
<dbReference type="GO" id="GO:0007034">
    <property type="term" value="P:vacuolar transport"/>
    <property type="evidence" value="ECO:0007669"/>
    <property type="project" value="InterPro"/>
</dbReference>
<dbReference type="OMA" id="LQLQFMR"/>
<dbReference type="InterPro" id="IPR057471">
    <property type="entry name" value="CHMP7_WHD"/>
</dbReference>
<dbReference type="Ensembl" id="ENSJHYT00000007612.1">
    <property type="protein sequence ID" value="ENSJHYP00000006234.1"/>
    <property type="gene ID" value="ENSJHYG00000005036.1"/>
</dbReference>